<proteinExistence type="predicted"/>
<keyword evidence="4 5" id="KW-0472">Membrane</keyword>
<feature type="transmembrane region" description="Helical" evidence="5">
    <location>
        <begin position="62"/>
        <end position="78"/>
    </location>
</feature>
<feature type="transmembrane region" description="Helical" evidence="5">
    <location>
        <begin position="135"/>
        <end position="157"/>
    </location>
</feature>
<feature type="transmembrane region" description="Helical" evidence="5">
    <location>
        <begin position="109"/>
        <end position="128"/>
    </location>
</feature>
<dbReference type="Pfam" id="PF00916">
    <property type="entry name" value="Sulfate_transp"/>
    <property type="match status" value="2"/>
</dbReference>
<keyword evidence="2 5" id="KW-0812">Transmembrane</keyword>
<evidence type="ECO:0000256" key="1">
    <source>
        <dbReference type="ARBA" id="ARBA00004141"/>
    </source>
</evidence>
<dbReference type="InterPro" id="IPR001902">
    <property type="entry name" value="SLC26A/SulP_fam"/>
</dbReference>
<evidence type="ECO:0000313" key="8">
    <source>
        <dbReference type="Proteomes" id="UP000751518"/>
    </source>
</evidence>
<dbReference type="SUPFAM" id="SSF52091">
    <property type="entry name" value="SpoIIaa-like"/>
    <property type="match status" value="1"/>
</dbReference>
<keyword evidence="3 5" id="KW-1133">Transmembrane helix</keyword>
<dbReference type="InterPro" id="IPR002645">
    <property type="entry name" value="STAS_dom"/>
</dbReference>
<feature type="transmembrane region" description="Helical" evidence="5">
    <location>
        <begin position="490"/>
        <end position="509"/>
    </location>
</feature>
<comment type="subcellular location">
    <subcellularLocation>
        <location evidence="1">Membrane</location>
        <topology evidence="1">Multi-pass membrane protein</topology>
    </subcellularLocation>
</comment>
<evidence type="ECO:0000256" key="5">
    <source>
        <dbReference type="SAM" id="Phobius"/>
    </source>
</evidence>
<dbReference type="InterPro" id="IPR036513">
    <property type="entry name" value="STAS_dom_sf"/>
</dbReference>
<feature type="transmembrane region" description="Helical" evidence="5">
    <location>
        <begin position="85"/>
        <end position="103"/>
    </location>
</feature>
<evidence type="ECO:0000313" key="7">
    <source>
        <dbReference type="EMBL" id="MCA9392024.1"/>
    </source>
</evidence>
<evidence type="ECO:0000259" key="6">
    <source>
        <dbReference type="PROSITE" id="PS50801"/>
    </source>
</evidence>
<dbReference type="GO" id="GO:0016020">
    <property type="term" value="C:membrane"/>
    <property type="evidence" value="ECO:0007669"/>
    <property type="project" value="UniProtKB-SubCell"/>
</dbReference>
<evidence type="ECO:0000256" key="2">
    <source>
        <dbReference type="ARBA" id="ARBA00022692"/>
    </source>
</evidence>
<feature type="domain" description="STAS" evidence="6">
    <location>
        <begin position="584"/>
        <end position="689"/>
    </location>
</feature>
<feature type="transmembrane region" description="Helical" evidence="5">
    <location>
        <begin position="538"/>
        <end position="554"/>
    </location>
</feature>
<evidence type="ECO:0000256" key="4">
    <source>
        <dbReference type="ARBA" id="ARBA00023136"/>
    </source>
</evidence>
<reference evidence="7" key="2">
    <citation type="journal article" date="2021" name="Microbiome">
        <title>Successional dynamics and alternative stable states in a saline activated sludge microbial community over 9 years.</title>
        <authorList>
            <person name="Wang Y."/>
            <person name="Ye J."/>
            <person name="Ju F."/>
            <person name="Liu L."/>
            <person name="Boyd J.A."/>
            <person name="Deng Y."/>
            <person name="Parks D.H."/>
            <person name="Jiang X."/>
            <person name="Yin X."/>
            <person name="Woodcroft B.J."/>
            <person name="Tyson G.W."/>
            <person name="Hugenholtz P."/>
            <person name="Polz M.F."/>
            <person name="Zhang T."/>
        </authorList>
    </citation>
    <scope>NUCLEOTIDE SEQUENCE</scope>
    <source>
        <strain evidence="7">HKST-UBA03</strain>
    </source>
</reference>
<sequence length="732" mass="80299">MSARKKKSKTNSSSPLLRMLNFFRLDTLNFKSDLWAGLTVAVVLIPQSLAYAQLAGLPPQYGLYAALLPPLVAVLLGSSRYLSTGPTAVVSLMSATAIGAFAINQSPEFVLYTAVLALGLGVFQLLLGALKLGSLFSFISHPVVLGFTNAAAIIIVVTELPKFFGVNVGDYSHLYETVIVLAKSLVSEIHMPTLLLGLVALVLMYVLKKISHKIPYVLIAVVLAIIFSWGTNYHYSTEVALSDLVSEDIAADVSSYKEMLTQYESLQDRMRTIDDRFPDIYLADLDTQKERLELDHSLRASKTEIATLGNKISGFRLFDLEPGDHKFILASTLGGSVSDDLIWRIDLDALRSSSSDEFRVVRGGAILGAVPNSLPGLTIPHMDLALLLRLLPAIILISLIAFAESNSVSQVVAVKTQQRIDPNREILGQGVANLVSGITGGMPVAGSFSRTAVNLNAGAKSSLAGVFTFAFVLVAILFLARYLYYLPQVVLSAIVILAVSSIIDLGKLVDLWKASYIDGVAALLTFIATLYFAPNLEIGVFLGVVFSLAFYLYHQAKPRIVFLSKYKDGSFHDAELFHLARCKSVAVVRFDADLFFANAVNLENVVINDLAKHPKIKKVVIVCTGVNELDATGEEVLSELLSRLRKTKKDVYFTSLKQPVVQMLKRSGLYDEIGEDHIFATAEEAVKHVTKRWHKHEGEKRCPLLHYESVAHERTNFVSQFLSHLSYLSDRI</sequence>
<dbReference type="AlphaFoldDB" id="A0A955LKS0"/>
<dbReference type="EMBL" id="JAGQKZ010000015">
    <property type="protein sequence ID" value="MCA9392024.1"/>
    <property type="molecule type" value="Genomic_DNA"/>
</dbReference>
<reference evidence="7" key="1">
    <citation type="submission" date="2020-04" db="EMBL/GenBank/DDBJ databases">
        <authorList>
            <person name="Zhang T."/>
        </authorList>
    </citation>
    <scope>NUCLEOTIDE SEQUENCE</scope>
    <source>
        <strain evidence="7">HKST-UBA03</strain>
    </source>
</reference>
<evidence type="ECO:0000256" key="3">
    <source>
        <dbReference type="ARBA" id="ARBA00022989"/>
    </source>
</evidence>
<dbReference type="Proteomes" id="UP000751518">
    <property type="component" value="Unassembled WGS sequence"/>
</dbReference>
<feature type="transmembrane region" description="Helical" evidence="5">
    <location>
        <begin position="384"/>
        <end position="403"/>
    </location>
</feature>
<dbReference type="GO" id="GO:0055085">
    <property type="term" value="P:transmembrane transport"/>
    <property type="evidence" value="ECO:0007669"/>
    <property type="project" value="InterPro"/>
</dbReference>
<name>A0A955LKS0_UNCKA</name>
<comment type="caution">
    <text evidence="7">The sequence shown here is derived from an EMBL/GenBank/DDBJ whole genome shotgun (WGS) entry which is preliminary data.</text>
</comment>
<dbReference type="PANTHER" id="PTHR11814">
    <property type="entry name" value="SULFATE TRANSPORTER"/>
    <property type="match status" value="1"/>
</dbReference>
<feature type="transmembrane region" description="Helical" evidence="5">
    <location>
        <begin position="189"/>
        <end position="207"/>
    </location>
</feature>
<dbReference type="InterPro" id="IPR011547">
    <property type="entry name" value="SLC26A/SulP_dom"/>
</dbReference>
<feature type="transmembrane region" description="Helical" evidence="5">
    <location>
        <begin position="214"/>
        <end position="235"/>
    </location>
</feature>
<accession>A0A955LKS0</accession>
<dbReference type="PROSITE" id="PS50801">
    <property type="entry name" value="STAS"/>
    <property type="match status" value="1"/>
</dbReference>
<protein>
    <submittedName>
        <fullName evidence="7">SulP family inorganic anion transporter</fullName>
    </submittedName>
</protein>
<feature type="transmembrane region" description="Helical" evidence="5">
    <location>
        <begin position="463"/>
        <end position="484"/>
    </location>
</feature>
<organism evidence="7 8">
    <name type="scientific">candidate division WWE3 bacterium</name>
    <dbReference type="NCBI Taxonomy" id="2053526"/>
    <lineage>
        <taxon>Bacteria</taxon>
        <taxon>Katanobacteria</taxon>
    </lineage>
</organism>
<dbReference type="CDD" id="cd07042">
    <property type="entry name" value="STAS_SulP_like_sulfate_transporter"/>
    <property type="match status" value="1"/>
</dbReference>
<gene>
    <name evidence="7" type="ORF">KC614_02355</name>
</gene>
<dbReference type="Pfam" id="PF01740">
    <property type="entry name" value="STAS"/>
    <property type="match status" value="1"/>
</dbReference>
<dbReference type="Gene3D" id="3.30.750.24">
    <property type="entry name" value="STAS domain"/>
    <property type="match status" value="1"/>
</dbReference>